<keyword evidence="4" id="KW-0720">Serine protease</keyword>
<dbReference type="CDD" id="cd06782">
    <property type="entry name" value="cpPDZ_CPP-like"/>
    <property type="match status" value="1"/>
</dbReference>
<sequence length="489" mass="51137">MTSCCMASPVAIGSAAAGHHLRPARCCRASPPPLGRSRPSSFISSRLSNAGNRIPARESHRGLIAAAAAGESMARVVKQSGALLGSAVMSTLLVLGGVPSAEAVTENQLIFLEAWRAVDRAYVDKTFNGNSWFRIREQTLKKVDMPNRAAAYDAIRDLLKRLDDPFTRFLDPEQFLALSSGTKGAVTGVGLEVGYDASEGADSGLVVVAPADGGPADRAGIQPKDVILGIDGKDTKEMTLYQAADMLQGAEGSEVQLLVQPVAGGAPRTVTLTRALIKLNPVSYAMCGPVDAGVGSGAEGGRLGYIKVATFNKNTYAATQQALLKLKEEGAERYVLDLRNNGGGLFPAGVQVAKLFIRAGDIVLIADSDGIRDSYSADFTAIEDKKPLSVLVNKGTASAAEVLTGALQDNKRGVVVGEKTFGKGIIQTIVPLSDGSAVAVTVAAYQTPNEVSINKVGITPDLPLQDGVPTSPEAFCKLVESKDAPKLYQ</sequence>
<dbReference type="InterPro" id="IPR041489">
    <property type="entry name" value="PDZ_6"/>
</dbReference>
<evidence type="ECO:0000313" key="11">
    <source>
        <dbReference type="EMBL" id="CAD9208957.1"/>
    </source>
</evidence>
<dbReference type="PANTHER" id="PTHR32060">
    <property type="entry name" value="TAIL-SPECIFIC PROTEASE"/>
    <property type="match status" value="1"/>
</dbReference>
<dbReference type="PROSITE" id="PS50106">
    <property type="entry name" value="PDZ"/>
    <property type="match status" value="1"/>
</dbReference>
<dbReference type="Gene3D" id="3.90.226.10">
    <property type="entry name" value="2-enoyl-CoA Hydratase, Chain A, domain 1"/>
    <property type="match status" value="1"/>
</dbReference>
<evidence type="ECO:0000256" key="7">
    <source>
        <dbReference type="ARBA" id="ARBA00060065"/>
    </source>
</evidence>
<dbReference type="InterPro" id="IPR036034">
    <property type="entry name" value="PDZ_sf"/>
</dbReference>
<dbReference type="Pfam" id="PF17820">
    <property type="entry name" value="PDZ_6"/>
    <property type="match status" value="1"/>
</dbReference>
<dbReference type="FunFam" id="3.30.750.44:FF:000002">
    <property type="entry name" value="carboxyl-terminal-processing peptidase 2, chloroplastic"/>
    <property type="match status" value="1"/>
</dbReference>
<organism evidence="11">
    <name type="scientific">Tetraselmis chuii</name>
    <dbReference type="NCBI Taxonomy" id="63592"/>
    <lineage>
        <taxon>Eukaryota</taxon>
        <taxon>Viridiplantae</taxon>
        <taxon>Chlorophyta</taxon>
        <taxon>core chlorophytes</taxon>
        <taxon>Chlorodendrophyceae</taxon>
        <taxon>Chlorodendrales</taxon>
        <taxon>Chlorodendraceae</taxon>
        <taxon>Tetraselmis</taxon>
    </lineage>
</organism>
<dbReference type="EMBL" id="HBGG01021524">
    <property type="protein sequence ID" value="CAD9208957.1"/>
    <property type="molecule type" value="Transcribed_RNA"/>
</dbReference>
<comment type="similarity">
    <text evidence="1">Belongs to the peptidase S41A family.</text>
</comment>
<accession>A0A7S1X4B5</accession>
<comment type="subcellular location">
    <subcellularLocation>
        <location evidence="8">Thylakoid</location>
    </subcellularLocation>
</comment>
<comment type="function">
    <text evidence="7">Protease involved in the C-terminal processing of the chloroplastic D1 protein of photosystem II. This proteolytic processing is necessary to allow the light-driven assembly of the tetranuclear manganese cluster, which is responsible for photosynthetic water oxidation.</text>
</comment>
<evidence type="ECO:0000256" key="6">
    <source>
        <dbReference type="ARBA" id="ARBA00051784"/>
    </source>
</evidence>
<dbReference type="GO" id="GO:0004252">
    <property type="term" value="F:serine-type endopeptidase activity"/>
    <property type="evidence" value="ECO:0007669"/>
    <property type="project" value="UniProtKB-EC"/>
</dbReference>
<keyword evidence="2" id="KW-0645">Protease</keyword>
<dbReference type="AlphaFoldDB" id="A0A7S1X4B5"/>
<feature type="domain" description="PDZ" evidence="10">
    <location>
        <begin position="175"/>
        <end position="250"/>
    </location>
</feature>
<comment type="catalytic activity">
    <reaction evidence="6">
        <text>The enzyme shows specific recognition of a C-terminal tripeptide, Xaa-Yaa-Zaa, in which Xaa is preferably Ala or Leu, Yaa is preferably Ala or Tyr, and Zaa is preferably Ala, but then cleaves at a variable distance from the C-terminus. A typical cleavage is -Ala-Ala-|-Arg-Ala-Ala-Lys-Glu-Asn-Tyr-Ala-Leu-Ala-Ala.</text>
        <dbReference type="EC" id="3.4.21.102"/>
    </reaction>
</comment>
<dbReference type="InterPro" id="IPR001478">
    <property type="entry name" value="PDZ"/>
</dbReference>
<evidence type="ECO:0000256" key="8">
    <source>
        <dbReference type="ARBA" id="ARBA00060385"/>
    </source>
</evidence>
<dbReference type="Gene3D" id="3.30.750.44">
    <property type="match status" value="1"/>
</dbReference>
<dbReference type="InterPro" id="IPR029045">
    <property type="entry name" value="ClpP/crotonase-like_dom_sf"/>
</dbReference>
<evidence type="ECO:0000256" key="4">
    <source>
        <dbReference type="ARBA" id="ARBA00022825"/>
    </source>
</evidence>
<evidence type="ECO:0000256" key="5">
    <source>
        <dbReference type="ARBA" id="ARBA00023078"/>
    </source>
</evidence>
<dbReference type="NCBIfam" id="TIGR00225">
    <property type="entry name" value="prc"/>
    <property type="match status" value="1"/>
</dbReference>
<dbReference type="GO" id="GO:0009579">
    <property type="term" value="C:thylakoid"/>
    <property type="evidence" value="ECO:0007669"/>
    <property type="project" value="UniProtKB-SubCell"/>
</dbReference>
<dbReference type="Pfam" id="PF03572">
    <property type="entry name" value="Peptidase_S41"/>
    <property type="match status" value="1"/>
</dbReference>
<keyword evidence="5" id="KW-0793">Thylakoid</keyword>
<dbReference type="SUPFAM" id="SSF50156">
    <property type="entry name" value="PDZ domain-like"/>
    <property type="match status" value="1"/>
</dbReference>
<dbReference type="SMART" id="SM00228">
    <property type="entry name" value="PDZ"/>
    <property type="match status" value="1"/>
</dbReference>
<evidence type="ECO:0000259" key="10">
    <source>
        <dbReference type="PROSITE" id="PS50106"/>
    </source>
</evidence>
<dbReference type="CDD" id="cd07560">
    <property type="entry name" value="Peptidase_S41_CPP"/>
    <property type="match status" value="1"/>
</dbReference>
<proteinExistence type="inferred from homology"/>
<dbReference type="InterPro" id="IPR004447">
    <property type="entry name" value="Peptidase_S41A"/>
</dbReference>
<dbReference type="SMART" id="SM00245">
    <property type="entry name" value="TSPc"/>
    <property type="match status" value="1"/>
</dbReference>
<dbReference type="SUPFAM" id="SSF52096">
    <property type="entry name" value="ClpP/crotonase"/>
    <property type="match status" value="1"/>
</dbReference>
<dbReference type="GO" id="GO:0006508">
    <property type="term" value="P:proteolysis"/>
    <property type="evidence" value="ECO:0007669"/>
    <property type="project" value="UniProtKB-KW"/>
</dbReference>
<evidence type="ECO:0000256" key="1">
    <source>
        <dbReference type="ARBA" id="ARBA00009179"/>
    </source>
</evidence>
<name>A0A7S1X4B5_9CHLO</name>
<dbReference type="Gene3D" id="2.30.42.10">
    <property type="match status" value="1"/>
</dbReference>
<dbReference type="InterPro" id="IPR005151">
    <property type="entry name" value="Tail-specific_protease"/>
</dbReference>
<dbReference type="EC" id="3.4.21.102" evidence="9"/>
<dbReference type="PANTHER" id="PTHR32060:SF7">
    <property type="entry name" value="CARBOXYL-TERMINAL-PROCESSING PEPTIDASE 2, CHLOROPLASTIC"/>
    <property type="match status" value="1"/>
</dbReference>
<evidence type="ECO:0000256" key="3">
    <source>
        <dbReference type="ARBA" id="ARBA00022801"/>
    </source>
</evidence>
<dbReference type="FunFam" id="2.30.42.10:FF:000063">
    <property type="entry name" value="Peptidase, S41 family"/>
    <property type="match status" value="1"/>
</dbReference>
<gene>
    <name evidence="11" type="ORF">TCHU04912_LOCUS11195</name>
</gene>
<evidence type="ECO:0000256" key="2">
    <source>
        <dbReference type="ARBA" id="ARBA00022670"/>
    </source>
</evidence>
<keyword evidence="3" id="KW-0378">Hydrolase</keyword>
<evidence type="ECO:0000256" key="9">
    <source>
        <dbReference type="ARBA" id="ARBA00066637"/>
    </source>
</evidence>
<reference evidence="11" key="1">
    <citation type="submission" date="2021-01" db="EMBL/GenBank/DDBJ databases">
        <authorList>
            <person name="Corre E."/>
            <person name="Pelletier E."/>
            <person name="Niang G."/>
            <person name="Scheremetjew M."/>
            <person name="Finn R."/>
            <person name="Kale V."/>
            <person name="Holt S."/>
            <person name="Cochrane G."/>
            <person name="Meng A."/>
            <person name="Brown T."/>
            <person name="Cohen L."/>
        </authorList>
    </citation>
    <scope>NUCLEOTIDE SEQUENCE</scope>
    <source>
        <strain evidence="11">PLY429</strain>
    </source>
</reference>
<protein>
    <recommendedName>
        <fullName evidence="9">C-terminal processing peptidase</fullName>
        <ecNumber evidence="9">3.4.21.102</ecNumber>
    </recommendedName>
</protein>